<organism evidence="2 3">
    <name type="scientific">Phytophthora cactorum</name>
    <dbReference type="NCBI Taxonomy" id="29920"/>
    <lineage>
        <taxon>Eukaryota</taxon>
        <taxon>Sar</taxon>
        <taxon>Stramenopiles</taxon>
        <taxon>Oomycota</taxon>
        <taxon>Peronosporomycetes</taxon>
        <taxon>Peronosporales</taxon>
        <taxon>Peronosporaceae</taxon>
        <taxon>Phytophthora</taxon>
    </lineage>
</organism>
<proteinExistence type="predicted"/>
<dbReference type="EMBL" id="JAENGZ010001768">
    <property type="protein sequence ID" value="KAG6946313.1"/>
    <property type="molecule type" value="Genomic_DNA"/>
</dbReference>
<dbReference type="OrthoDB" id="10283199at2759"/>
<reference evidence="2" key="1">
    <citation type="submission" date="2021-01" db="EMBL/GenBank/DDBJ databases">
        <title>Phytophthora aleatoria, a newly-described species from Pinus radiata is distinct from Phytophthora cactorum isolates based on comparative genomics.</title>
        <authorList>
            <person name="Mcdougal R."/>
            <person name="Panda P."/>
            <person name="Williams N."/>
            <person name="Studholme D.J."/>
        </authorList>
    </citation>
    <scope>NUCLEOTIDE SEQUENCE</scope>
    <source>
        <strain evidence="2">NZFS 3830</strain>
    </source>
</reference>
<dbReference type="Proteomes" id="UP000688947">
    <property type="component" value="Unassembled WGS sequence"/>
</dbReference>
<gene>
    <name evidence="2" type="ORF">JG687_00016784</name>
</gene>
<dbReference type="VEuPathDB" id="FungiDB:PC110_g22013"/>
<feature type="coiled-coil region" evidence="1">
    <location>
        <begin position="20"/>
        <end position="47"/>
    </location>
</feature>
<comment type="caution">
    <text evidence="2">The sequence shown here is derived from an EMBL/GenBank/DDBJ whole genome shotgun (WGS) entry which is preliminary data.</text>
</comment>
<keyword evidence="1" id="KW-0175">Coiled coil</keyword>
<sequence length="52" mass="6005">MVSYLPNLRVLKLEYDTQLTETLAEKLAEKDLRIAELEEANRRLGKNFPEAA</sequence>
<evidence type="ECO:0000313" key="2">
    <source>
        <dbReference type="EMBL" id="KAG6946313.1"/>
    </source>
</evidence>
<evidence type="ECO:0000313" key="3">
    <source>
        <dbReference type="Proteomes" id="UP000688947"/>
    </source>
</evidence>
<name>A0A8T1TS79_9STRA</name>
<accession>A0A8T1TS79</accession>
<evidence type="ECO:0000256" key="1">
    <source>
        <dbReference type="SAM" id="Coils"/>
    </source>
</evidence>
<protein>
    <submittedName>
        <fullName evidence="2">Uncharacterized protein</fullName>
    </submittedName>
</protein>
<dbReference type="AlphaFoldDB" id="A0A8T1TS79"/>